<dbReference type="EMBL" id="JAAWWB010000007">
    <property type="protein sequence ID" value="KAG6779390.1"/>
    <property type="molecule type" value="Genomic_DNA"/>
</dbReference>
<dbReference type="AlphaFoldDB" id="A0A8X8D696"/>
<evidence type="ECO:0000313" key="2">
    <source>
        <dbReference type="EMBL" id="KAG6779390.1"/>
    </source>
</evidence>
<organism evidence="2 3">
    <name type="scientific">Populus tomentosa</name>
    <name type="common">Chinese white poplar</name>
    <dbReference type="NCBI Taxonomy" id="118781"/>
    <lineage>
        <taxon>Eukaryota</taxon>
        <taxon>Viridiplantae</taxon>
        <taxon>Streptophyta</taxon>
        <taxon>Embryophyta</taxon>
        <taxon>Tracheophyta</taxon>
        <taxon>Spermatophyta</taxon>
        <taxon>Magnoliopsida</taxon>
        <taxon>eudicotyledons</taxon>
        <taxon>Gunneridae</taxon>
        <taxon>Pentapetalae</taxon>
        <taxon>rosids</taxon>
        <taxon>fabids</taxon>
        <taxon>Malpighiales</taxon>
        <taxon>Salicaceae</taxon>
        <taxon>Saliceae</taxon>
        <taxon>Populus</taxon>
    </lineage>
</organism>
<accession>A0A8X8D696</accession>
<reference evidence="2" key="1">
    <citation type="journal article" date="2020" name="bioRxiv">
        <title>Hybrid origin of Populus tomentosa Carr. identified through genome sequencing and phylogenomic analysis.</title>
        <authorList>
            <person name="An X."/>
            <person name="Gao K."/>
            <person name="Chen Z."/>
            <person name="Li J."/>
            <person name="Yang X."/>
            <person name="Yang X."/>
            <person name="Zhou J."/>
            <person name="Guo T."/>
            <person name="Zhao T."/>
            <person name="Huang S."/>
            <person name="Miao D."/>
            <person name="Khan W.U."/>
            <person name="Rao P."/>
            <person name="Ye M."/>
            <person name="Lei B."/>
            <person name="Liao W."/>
            <person name="Wang J."/>
            <person name="Ji L."/>
            <person name="Li Y."/>
            <person name="Guo B."/>
            <person name="Mustafa N.S."/>
            <person name="Li S."/>
            <person name="Yun Q."/>
            <person name="Keller S.R."/>
            <person name="Mao J."/>
            <person name="Zhang R."/>
            <person name="Strauss S.H."/>
        </authorList>
    </citation>
    <scope>NUCLEOTIDE SEQUENCE</scope>
    <source>
        <strain evidence="2">GM15</strain>
        <tissue evidence="2">Leaf</tissue>
    </source>
</reference>
<dbReference type="Proteomes" id="UP000886885">
    <property type="component" value="Chromosome 4A"/>
</dbReference>
<feature type="region of interest" description="Disordered" evidence="1">
    <location>
        <begin position="1"/>
        <end position="21"/>
    </location>
</feature>
<protein>
    <submittedName>
        <fullName evidence="2">Uncharacterized protein</fullName>
    </submittedName>
</protein>
<evidence type="ECO:0000256" key="1">
    <source>
        <dbReference type="SAM" id="MobiDB-lite"/>
    </source>
</evidence>
<sequence length="88" mass="10061">MRKSATSSFYGRKKKADSDIEKWDHDIDGQVGTNIAMPLESERGGKMDLESLKECLEKGGYEDDKNESTIEGMPSRFFEKFIMHVLHC</sequence>
<keyword evidence="3" id="KW-1185">Reference proteome</keyword>
<gene>
    <name evidence="2" type="ORF">POTOM_015770</name>
</gene>
<proteinExistence type="predicted"/>
<comment type="caution">
    <text evidence="2">The sequence shown here is derived from an EMBL/GenBank/DDBJ whole genome shotgun (WGS) entry which is preliminary data.</text>
</comment>
<name>A0A8X8D696_POPTO</name>
<evidence type="ECO:0000313" key="3">
    <source>
        <dbReference type="Proteomes" id="UP000886885"/>
    </source>
</evidence>